<dbReference type="OrthoDB" id="333905at2759"/>
<accession>A0A9P6QA95</accession>
<feature type="compositionally biased region" description="Basic and acidic residues" evidence="2">
    <location>
        <begin position="335"/>
        <end position="347"/>
    </location>
</feature>
<dbReference type="Pfam" id="PF02179">
    <property type="entry name" value="BAG"/>
    <property type="match status" value="1"/>
</dbReference>
<name>A0A9P6QA95_9FUNG</name>
<dbReference type="InterPro" id="IPR036533">
    <property type="entry name" value="BAG_dom_sf"/>
</dbReference>
<evidence type="ECO:0000313" key="4">
    <source>
        <dbReference type="EMBL" id="KAG0261944.1"/>
    </source>
</evidence>
<dbReference type="Gene3D" id="1.20.58.120">
    <property type="entry name" value="BAG domain"/>
    <property type="match status" value="1"/>
</dbReference>
<protein>
    <recommendedName>
        <fullName evidence="3">BAG domain-containing protein</fullName>
    </recommendedName>
</protein>
<feature type="compositionally biased region" description="Acidic residues" evidence="2">
    <location>
        <begin position="560"/>
        <end position="571"/>
    </location>
</feature>
<evidence type="ECO:0000256" key="2">
    <source>
        <dbReference type="SAM" id="MobiDB-lite"/>
    </source>
</evidence>
<gene>
    <name evidence="4" type="ORF">BG011_000493</name>
</gene>
<dbReference type="SMART" id="SM00264">
    <property type="entry name" value="BAG"/>
    <property type="match status" value="1"/>
</dbReference>
<feature type="compositionally biased region" description="Low complexity" evidence="2">
    <location>
        <begin position="598"/>
        <end position="610"/>
    </location>
</feature>
<evidence type="ECO:0000256" key="1">
    <source>
        <dbReference type="SAM" id="Coils"/>
    </source>
</evidence>
<reference evidence="4" key="1">
    <citation type="journal article" date="2020" name="Fungal Divers.">
        <title>Resolving the Mortierellaceae phylogeny through synthesis of multi-gene phylogenetics and phylogenomics.</title>
        <authorList>
            <person name="Vandepol N."/>
            <person name="Liber J."/>
            <person name="Desiro A."/>
            <person name="Na H."/>
            <person name="Kennedy M."/>
            <person name="Barry K."/>
            <person name="Grigoriev I.V."/>
            <person name="Miller A.N."/>
            <person name="O'Donnell K."/>
            <person name="Stajich J.E."/>
            <person name="Bonito G."/>
        </authorList>
    </citation>
    <scope>NUCLEOTIDE SEQUENCE</scope>
    <source>
        <strain evidence="4">KOD948</strain>
    </source>
</reference>
<feature type="region of interest" description="Disordered" evidence="2">
    <location>
        <begin position="325"/>
        <end position="362"/>
    </location>
</feature>
<dbReference type="PROSITE" id="PS51035">
    <property type="entry name" value="BAG"/>
    <property type="match status" value="1"/>
</dbReference>
<proteinExistence type="predicted"/>
<feature type="region of interest" description="Disordered" evidence="2">
    <location>
        <begin position="482"/>
        <end position="612"/>
    </location>
</feature>
<dbReference type="SUPFAM" id="SSF63491">
    <property type="entry name" value="BAG domain"/>
    <property type="match status" value="1"/>
</dbReference>
<feature type="coiled-coil region" evidence="1">
    <location>
        <begin position="121"/>
        <end position="213"/>
    </location>
</feature>
<dbReference type="AlphaFoldDB" id="A0A9P6QA95"/>
<feature type="region of interest" description="Disordered" evidence="2">
    <location>
        <begin position="225"/>
        <end position="295"/>
    </location>
</feature>
<dbReference type="EMBL" id="JAAAJA010000110">
    <property type="protein sequence ID" value="KAG0261944.1"/>
    <property type="molecule type" value="Genomic_DNA"/>
</dbReference>
<feature type="compositionally biased region" description="Low complexity" evidence="2">
    <location>
        <begin position="348"/>
        <end position="359"/>
    </location>
</feature>
<evidence type="ECO:0000313" key="5">
    <source>
        <dbReference type="Proteomes" id="UP000726737"/>
    </source>
</evidence>
<organism evidence="4 5">
    <name type="scientific">Mortierella polycephala</name>
    <dbReference type="NCBI Taxonomy" id="41804"/>
    <lineage>
        <taxon>Eukaryota</taxon>
        <taxon>Fungi</taxon>
        <taxon>Fungi incertae sedis</taxon>
        <taxon>Mucoromycota</taxon>
        <taxon>Mortierellomycotina</taxon>
        <taxon>Mortierellomycetes</taxon>
        <taxon>Mortierellales</taxon>
        <taxon>Mortierellaceae</taxon>
        <taxon>Mortierella</taxon>
    </lineage>
</organism>
<feature type="domain" description="BAG" evidence="3">
    <location>
        <begin position="388"/>
        <end position="464"/>
    </location>
</feature>
<keyword evidence="5" id="KW-1185">Reference proteome</keyword>
<dbReference type="Proteomes" id="UP000726737">
    <property type="component" value="Unassembled WGS sequence"/>
</dbReference>
<sequence>MYSFFAQPAASPFATARGSHRYPSYADSLILNPISSSVATEDESMDEEEQLLVAALERKRQQKLARQQYRQQQLLEQQRQQQILEQKHQQYLMEQEILARRRQAQAQAIAQARHEAEQEAIRQYKKKQIIERQRQQQLEQEHRRQQQAALQHLFLQHLQQQESEEQQRQEQAAKEAARAKAIANAKKQQQLAIQAAAAENDTEEDEEVELEDALSSILDAIFFPHQQLKRHQPRDQEYPRKRQHQKMMQLEQQQKQKDAEELKAKQEKEQEQKRIEEAKAKQQKAATSAAQTDSEDEDMIGNYFVTFPDIKSMVEAALGNKIEAPVKKSTPAQSKKVEHKEQPKKVETTTSTPSSTHSSPELRAADILKQRQQKVNGQKASVEGKLVELKKIELSLNDLSHELDDILTGAISNKKHILLTEENLTKTMFKIDSVESNGDLSVRKRRKELIKKSQELLDLVDDFKTREAAALAEIYKAVNETKTVDAEPSQSSASDDASKTAPEGELAELETFSDVESLPDTTVNAEDASVEATAAETKAEAKAETAEAAEPTVVERDIVETDESQELEPEPELINSVDSESSSDEDALEPGHQDDQVSPASESAAASSKSTDPFDLIVDAALELAKSDALDQDFEMVVVH</sequence>
<evidence type="ECO:0000259" key="3">
    <source>
        <dbReference type="PROSITE" id="PS51035"/>
    </source>
</evidence>
<feature type="compositionally biased region" description="Basic and acidic residues" evidence="2">
    <location>
        <begin position="254"/>
        <end position="280"/>
    </location>
</feature>
<keyword evidence="1" id="KW-0175">Coiled coil</keyword>
<dbReference type="InterPro" id="IPR003103">
    <property type="entry name" value="BAG_domain"/>
</dbReference>
<dbReference type="GO" id="GO:0051087">
    <property type="term" value="F:protein-folding chaperone binding"/>
    <property type="evidence" value="ECO:0007669"/>
    <property type="project" value="InterPro"/>
</dbReference>
<comment type="caution">
    <text evidence="4">The sequence shown here is derived from an EMBL/GenBank/DDBJ whole genome shotgun (WGS) entry which is preliminary data.</text>
</comment>